<evidence type="ECO:0000313" key="7">
    <source>
        <dbReference type="EMBL" id="KAJ8771687.1"/>
    </source>
</evidence>
<gene>
    <name evidence="7" type="ORF">K2173_026864</name>
</gene>
<dbReference type="SMART" id="SM01417">
    <property type="entry name" value="Solute_trans_a"/>
    <property type="match status" value="1"/>
</dbReference>
<proteinExistence type="predicted"/>
<keyword evidence="4 6" id="KW-0472">Membrane</keyword>
<organism evidence="7 8">
    <name type="scientific">Erythroxylum novogranatense</name>
    <dbReference type="NCBI Taxonomy" id="1862640"/>
    <lineage>
        <taxon>Eukaryota</taxon>
        <taxon>Viridiplantae</taxon>
        <taxon>Streptophyta</taxon>
        <taxon>Embryophyta</taxon>
        <taxon>Tracheophyta</taxon>
        <taxon>Spermatophyta</taxon>
        <taxon>Magnoliopsida</taxon>
        <taxon>eudicotyledons</taxon>
        <taxon>Gunneridae</taxon>
        <taxon>Pentapetalae</taxon>
        <taxon>rosids</taxon>
        <taxon>fabids</taxon>
        <taxon>Malpighiales</taxon>
        <taxon>Erythroxylaceae</taxon>
        <taxon>Erythroxylum</taxon>
    </lineage>
</organism>
<comment type="subcellular location">
    <subcellularLocation>
        <location evidence="1">Membrane</location>
        <topology evidence="1">Multi-pass membrane protein</topology>
    </subcellularLocation>
</comment>
<dbReference type="PANTHER" id="PTHR23423">
    <property type="entry name" value="ORGANIC SOLUTE TRANSPORTER-RELATED"/>
    <property type="match status" value="1"/>
</dbReference>
<evidence type="ECO:0000256" key="4">
    <source>
        <dbReference type="ARBA" id="ARBA00023136"/>
    </source>
</evidence>
<feature type="transmembrane region" description="Helical" evidence="6">
    <location>
        <begin position="264"/>
        <end position="284"/>
    </location>
</feature>
<dbReference type="Pfam" id="PF03619">
    <property type="entry name" value="Solute_trans_a"/>
    <property type="match status" value="1"/>
</dbReference>
<feature type="transmembrane region" description="Helical" evidence="6">
    <location>
        <begin position="40"/>
        <end position="62"/>
    </location>
</feature>
<feature type="transmembrane region" description="Helical" evidence="6">
    <location>
        <begin position="74"/>
        <end position="93"/>
    </location>
</feature>
<evidence type="ECO:0000256" key="6">
    <source>
        <dbReference type="SAM" id="Phobius"/>
    </source>
</evidence>
<evidence type="ECO:0000256" key="5">
    <source>
        <dbReference type="SAM" id="MobiDB-lite"/>
    </source>
</evidence>
<feature type="compositionally biased region" description="Polar residues" evidence="5">
    <location>
        <begin position="474"/>
        <end position="484"/>
    </location>
</feature>
<dbReference type="AlphaFoldDB" id="A0AAV8TXE5"/>
<keyword evidence="8" id="KW-1185">Reference proteome</keyword>
<keyword evidence="2 6" id="KW-0812">Transmembrane</keyword>
<dbReference type="InterPro" id="IPR005178">
    <property type="entry name" value="Ostalpha/TMEM184C"/>
</dbReference>
<sequence length="484" mass="55257">MGWKKAFCTFFYVFTLVGSSNELGKVWPMNLGSESSVNISWPIFSASIFVLLALVLSMYLIFEHLAAYNQPEEQKFLIGLILMVPVYALESFLSLLDSSAAFNCEIIRDCYEAFALYCFERYLIACLGGEENTIEFMESQSVITSSMPLLEESYTYGVVEHPFPLNFFMRNWKLGPDFYYAVKVGIVQYMILKLICALLAMILQAFGVYGEGKFEWSYGYPYLAVVLNFSQSWALYCLVQFYSVTKDKLAPIKPLAKFLTFKSIVFLTWWQGVAVAFLFSMGAFKGSLAQELKTRIQDYIICIEMGVAAIVHLYVFPSVPYKRGERCVRNVSVMTDYASLGTPPDPEEVRDCEKFTRVHIARHDEREKRLNFPQSVRDVVLGSGEIIVDDMKYTVSHVVQPVERGIAKINKTLHQISENVKRIEERTRSSKDDNYLVPLNSWKNEFSEAHDKLLEGSVSDSSLSSGKRQPHQLKPTTSRTKARR</sequence>
<feature type="transmembrane region" description="Helical" evidence="6">
    <location>
        <begin position="186"/>
        <end position="210"/>
    </location>
</feature>
<protein>
    <submittedName>
        <fullName evidence="7">Uncharacterized protein</fullName>
    </submittedName>
</protein>
<name>A0AAV8TXE5_9ROSI</name>
<feature type="transmembrane region" description="Helical" evidence="6">
    <location>
        <begin position="296"/>
        <end position="316"/>
    </location>
</feature>
<evidence type="ECO:0000256" key="2">
    <source>
        <dbReference type="ARBA" id="ARBA00022692"/>
    </source>
</evidence>
<dbReference type="Proteomes" id="UP001159364">
    <property type="component" value="Linkage Group LG02"/>
</dbReference>
<keyword evidence="3 6" id="KW-1133">Transmembrane helix</keyword>
<evidence type="ECO:0000256" key="3">
    <source>
        <dbReference type="ARBA" id="ARBA00022989"/>
    </source>
</evidence>
<feature type="region of interest" description="Disordered" evidence="5">
    <location>
        <begin position="457"/>
        <end position="484"/>
    </location>
</feature>
<evidence type="ECO:0000313" key="8">
    <source>
        <dbReference type="Proteomes" id="UP001159364"/>
    </source>
</evidence>
<reference evidence="7 8" key="1">
    <citation type="submission" date="2021-09" db="EMBL/GenBank/DDBJ databases">
        <title>Genomic insights and catalytic innovation underlie evolution of tropane alkaloids biosynthesis.</title>
        <authorList>
            <person name="Wang Y.-J."/>
            <person name="Tian T."/>
            <person name="Huang J.-P."/>
            <person name="Huang S.-X."/>
        </authorList>
    </citation>
    <scope>NUCLEOTIDE SEQUENCE [LARGE SCALE GENOMIC DNA]</scope>
    <source>
        <strain evidence="7">KIB-2018</strain>
        <tissue evidence="7">Leaf</tissue>
    </source>
</reference>
<evidence type="ECO:0000256" key="1">
    <source>
        <dbReference type="ARBA" id="ARBA00004141"/>
    </source>
</evidence>
<feature type="transmembrane region" description="Helical" evidence="6">
    <location>
        <begin position="222"/>
        <end position="244"/>
    </location>
</feature>
<comment type="caution">
    <text evidence="7">The sequence shown here is derived from an EMBL/GenBank/DDBJ whole genome shotgun (WGS) entry which is preliminary data.</text>
</comment>
<dbReference type="GO" id="GO:0016020">
    <property type="term" value="C:membrane"/>
    <property type="evidence" value="ECO:0007669"/>
    <property type="project" value="UniProtKB-SubCell"/>
</dbReference>
<accession>A0AAV8TXE5</accession>
<dbReference type="EMBL" id="JAIWQS010000002">
    <property type="protein sequence ID" value="KAJ8771687.1"/>
    <property type="molecule type" value="Genomic_DNA"/>
</dbReference>